<dbReference type="AlphaFoldDB" id="A0ABD1MEL9"/>
<evidence type="ECO:0000313" key="3">
    <source>
        <dbReference type="Proteomes" id="UP001603857"/>
    </source>
</evidence>
<keyword evidence="1" id="KW-1133">Transmembrane helix</keyword>
<protein>
    <submittedName>
        <fullName evidence="2">Uncharacterized protein</fullName>
    </submittedName>
</protein>
<sequence>MFPSLLLHESVFKNEKKFVQRGTKNIQIRVSPVVQLYSVIVPRKLSFEVWVLRGGGTLSLNGKESGVAASKVEPKITVKNNVRCCFRLLMYNFRSKKALVLLLDDVYIDRIFYMLLHVAAIIVLIFLFNTLKVVAPTLEQMIDIEGRDTQASLDSASEAPVAAQYKVQASRVPITAKVPVTVEISSNEDILEALEITQIEVTPSSPKTDYSDEVFVEDISDDEKNVNIFYGDGGDPLLHLYTWILPDCPECPIAYQFLVLVDPPPCAQSGTSASTVDASSAPLLPSFDVATAIEFAPSPSTPYYIEDYNPECVRLSFCGRSFIIFCPGRVIILFQRNLDPIVELAPEEDDEVSPPQAEEPLYSTPTYPANFDGGMMNIMFHPSFQQEKGFPKVKDRCLELMSIKFGASMEALR</sequence>
<keyword evidence="1" id="KW-0812">Transmembrane</keyword>
<feature type="transmembrane region" description="Helical" evidence="1">
    <location>
        <begin position="111"/>
        <end position="131"/>
    </location>
</feature>
<gene>
    <name evidence="2" type="ORF">Fmac_015453</name>
</gene>
<keyword evidence="1" id="KW-0472">Membrane</keyword>
<reference evidence="2 3" key="1">
    <citation type="submission" date="2024-08" db="EMBL/GenBank/DDBJ databases">
        <title>Insights into the chromosomal genome structure of Flemingia macrophylla.</title>
        <authorList>
            <person name="Ding Y."/>
            <person name="Zhao Y."/>
            <person name="Bi W."/>
            <person name="Wu M."/>
            <person name="Zhao G."/>
            <person name="Gong Y."/>
            <person name="Li W."/>
            <person name="Zhang P."/>
        </authorList>
    </citation>
    <scope>NUCLEOTIDE SEQUENCE [LARGE SCALE GENOMIC DNA]</scope>
    <source>
        <strain evidence="2">DYQJB</strain>
        <tissue evidence="2">Leaf</tissue>
    </source>
</reference>
<name>A0ABD1MEL9_9FABA</name>
<dbReference type="Proteomes" id="UP001603857">
    <property type="component" value="Unassembled WGS sequence"/>
</dbReference>
<accession>A0ABD1MEL9</accession>
<organism evidence="2 3">
    <name type="scientific">Flemingia macrophylla</name>
    <dbReference type="NCBI Taxonomy" id="520843"/>
    <lineage>
        <taxon>Eukaryota</taxon>
        <taxon>Viridiplantae</taxon>
        <taxon>Streptophyta</taxon>
        <taxon>Embryophyta</taxon>
        <taxon>Tracheophyta</taxon>
        <taxon>Spermatophyta</taxon>
        <taxon>Magnoliopsida</taxon>
        <taxon>eudicotyledons</taxon>
        <taxon>Gunneridae</taxon>
        <taxon>Pentapetalae</taxon>
        <taxon>rosids</taxon>
        <taxon>fabids</taxon>
        <taxon>Fabales</taxon>
        <taxon>Fabaceae</taxon>
        <taxon>Papilionoideae</taxon>
        <taxon>50 kb inversion clade</taxon>
        <taxon>NPAAA clade</taxon>
        <taxon>indigoferoid/millettioid clade</taxon>
        <taxon>Phaseoleae</taxon>
        <taxon>Flemingia</taxon>
    </lineage>
</organism>
<evidence type="ECO:0000256" key="1">
    <source>
        <dbReference type="SAM" id="Phobius"/>
    </source>
</evidence>
<comment type="caution">
    <text evidence="2">The sequence shown here is derived from an EMBL/GenBank/DDBJ whole genome shotgun (WGS) entry which is preliminary data.</text>
</comment>
<proteinExistence type="predicted"/>
<evidence type="ECO:0000313" key="2">
    <source>
        <dbReference type="EMBL" id="KAL2334240.1"/>
    </source>
</evidence>
<dbReference type="EMBL" id="JBGMDY010000005">
    <property type="protein sequence ID" value="KAL2334240.1"/>
    <property type="molecule type" value="Genomic_DNA"/>
</dbReference>
<keyword evidence="3" id="KW-1185">Reference proteome</keyword>